<evidence type="ECO:0000313" key="8">
    <source>
        <dbReference type="Proteomes" id="UP000015523"/>
    </source>
</evidence>
<dbReference type="NCBIfam" id="TIGR00044">
    <property type="entry name" value="YggS family pyridoxal phosphate-dependent enzyme"/>
    <property type="match status" value="1"/>
</dbReference>
<gene>
    <name evidence="7" type="ORF">M529_17130</name>
</gene>
<dbReference type="EMBL" id="AUWY01000112">
    <property type="protein sequence ID" value="EQB31039.1"/>
    <property type="molecule type" value="Genomic_DNA"/>
</dbReference>
<keyword evidence="1 2" id="KW-0663">Pyridoxal phosphate</keyword>
<accession>T0K379</accession>
<feature type="domain" description="Alanine racemase N-terminal" evidence="6">
    <location>
        <begin position="21"/>
        <end position="224"/>
    </location>
</feature>
<evidence type="ECO:0000256" key="5">
    <source>
        <dbReference type="SAM" id="MobiDB-lite"/>
    </source>
</evidence>
<comment type="cofactor">
    <cofactor evidence="3">
        <name>pyridoxal 5'-phosphate</name>
        <dbReference type="ChEBI" id="CHEBI:597326"/>
    </cofactor>
</comment>
<evidence type="ECO:0000256" key="2">
    <source>
        <dbReference type="HAMAP-Rule" id="MF_02087"/>
    </source>
</evidence>
<evidence type="ECO:0000256" key="3">
    <source>
        <dbReference type="PIRSR" id="PIRSR004848-1"/>
    </source>
</evidence>
<dbReference type="InterPro" id="IPR001608">
    <property type="entry name" value="Ala_racemase_N"/>
</dbReference>
<dbReference type="CDD" id="cd00635">
    <property type="entry name" value="PLPDE_III_YBL036c_like"/>
    <property type="match status" value="1"/>
</dbReference>
<dbReference type="Pfam" id="PF01168">
    <property type="entry name" value="Ala_racemase_N"/>
    <property type="match status" value="1"/>
</dbReference>
<feature type="region of interest" description="Disordered" evidence="5">
    <location>
        <begin position="224"/>
        <end position="244"/>
    </location>
</feature>
<evidence type="ECO:0000256" key="1">
    <source>
        <dbReference type="ARBA" id="ARBA00022898"/>
    </source>
</evidence>
<dbReference type="PANTHER" id="PTHR10146:SF14">
    <property type="entry name" value="PYRIDOXAL PHOSPHATE HOMEOSTASIS PROTEIN"/>
    <property type="match status" value="1"/>
</dbReference>
<reference evidence="7 8" key="1">
    <citation type="journal article" date="2013" name="Genome Announc.">
        <title>Draft Genome Sequence of Sphingobium ummariense Strain RL-3, a Hexachlorocyclohexane-Degrading Bacterium.</title>
        <authorList>
            <person name="Kohli P."/>
            <person name="Dua A."/>
            <person name="Sangwan N."/>
            <person name="Oldach P."/>
            <person name="Khurana J.P."/>
            <person name="Lal R."/>
        </authorList>
    </citation>
    <scope>NUCLEOTIDE SEQUENCE [LARGE SCALE GENOMIC DNA]</scope>
    <source>
        <strain evidence="7 8">RL-3</strain>
    </source>
</reference>
<dbReference type="OrthoDB" id="9804072at2"/>
<dbReference type="HAMAP" id="MF_02087">
    <property type="entry name" value="PLP_homeostasis"/>
    <property type="match status" value="1"/>
</dbReference>
<dbReference type="SUPFAM" id="SSF51419">
    <property type="entry name" value="PLP-binding barrel"/>
    <property type="match status" value="1"/>
</dbReference>
<dbReference type="PANTHER" id="PTHR10146">
    <property type="entry name" value="PROLINE SYNTHETASE CO-TRANSCRIBED BACTERIAL HOMOLOG PROTEIN"/>
    <property type="match status" value="1"/>
</dbReference>
<evidence type="ECO:0000313" key="7">
    <source>
        <dbReference type="EMBL" id="EQB31039.1"/>
    </source>
</evidence>
<dbReference type="PATRIC" id="fig|1346791.3.peg.3304"/>
<dbReference type="eggNOG" id="COG0325">
    <property type="taxonomic scope" value="Bacteria"/>
</dbReference>
<dbReference type="PIRSF" id="PIRSF004848">
    <property type="entry name" value="YBL036c_PLPDEIII"/>
    <property type="match status" value="1"/>
</dbReference>
<dbReference type="AlphaFoldDB" id="T0K379"/>
<evidence type="ECO:0000256" key="4">
    <source>
        <dbReference type="RuleBase" id="RU004514"/>
    </source>
</evidence>
<dbReference type="InterPro" id="IPR011078">
    <property type="entry name" value="PyrdxlP_homeostasis"/>
</dbReference>
<dbReference type="InterPro" id="IPR029066">
    <property type="entry name" value="PLP-binding_barrel"/>
</dbReference>
<comment type="similarity">
    <text evidence="2 4">Belongs to the pyridoxal phosphate-binding protein YggS/PROSC family.</text>
</comment>
<feature type="modified residue" description="N6-(pyridoxal phosphate)lysine" evidence="2 3">
    <location>
        <position position="40"/>
    </location>
</feature>
<organism evidence="7 8">
    <name type="scientific">Sphingobium ummariense RL-3</name>
    <dbReference type="NCBI Taxonomy" id="1346791"/>
    <lineage>
        <taxon>Bacteria</taxon>
        <taxon>Pseudomonadati</taxon>
        <taxon>Pseudomonadota</taxon>
        <taxon>Alphaproteobacteria</taxon>
        <taxon>Sphingomonadales</taxon>
        <taxon>Sphingomonadaceae</taxon>
        <taxon>Sphingobium</taxon>
    </lineage>
</organism>
<sequence>MTTDSIEAAERLSAVRDAMDRAARLTGRTADDVTLIAISKTQDANAIRPLIAAGQRVYGENRVQEAQAKWPALREEHADIALHLVGQLQSNKAEDAVALFDVIHSLDRPSLLAALAKAMDKAGRRIPCYVQVNIGGEAQKGGCPIAETPALIAVARAADIPLLGLMCVPPADVEPAPYFALLAKMAREEGLPRLSMGMSGDFETAIMLGATDIRVGTALFGERPAPARPVPASGRGMLRNSRAA</sequence>
<dbReference type="STRING" id="1346791.M529_17130"/>
<keyword evidence="8" id="KW-1185">Reference proteome</keyword>
<proteinExistence type="inferred from homology"/>
<evidence type="ECO:0000259" key="6">
    <source>
        <dbReference type="Pfam" id="PF01168"/>
    </source>
</evidence>
<dbReference type="Gene3D" id="3.20.20.10">
    <property type="entry name" value="Alanine racemase"/>
    <property type="match status" value="1"/>
</dbReference>
<dbReference type="GO" id="GO:0030170">
    <property type="term" value="F:pyridoxal phosphate binding"/>
    <property type="evidence" value="ECO:0007669"/>
    <property type="project" value="UniProtKB-UniRule"/>
</dbReference>
<dbReference type="RefSeq" id="WP_021319087.1">
    <property type="nucleotide sequence ID" value="NZ_AUWY01000112.1"/>
</dbReference>
<dbReference type="Proteomes" id="UP000015523">
    <property type="component" value="Unassembled WGS sequence"/>
</dbReference>
<name>T0K379_9SPHN</name>
<protein>
    <recommendedName>
        <fullName evidence="2">Pyridoxal phosphate homeostasis protein</fullName>
        <shortName evidence="2">PLP homeostasis protein</shortName>
    </recommendedName>
</protein>
<dbReference type="FunFam" id="3.20.20.10:FF:000018">
    <property type="entry name" value="Pyridoxal phosphate homeostasis protein"/>
    <property type="match status" value="1"/>
</dbReference>
<comment type="function">
    <text evidence="2">Pyridoxal 5'-phosphate (PLP)-binding protein, which is involved in PLP homeostasis.</text>
</comment>
<comment type="caution">
    <text evidence="7">The sequence shown here is derived from an EMBL/GenBank/DDBJ whole genome shotgun (WGS) entry which is preliminary data.</text>
</comment>